<protein>
    <submittedName>
        <fullName evidence="1">Uncharacterized protein</fullName>
    </submittedName>
</protein>
<organism evidence="1">
    <name type="scientific">Pseudomonas fluorescens</name>
    <dbReference type="NCBI Taxonomy" id="294"/>
    <lineage>
        <taxon>Bacteria</taxon>
        <taxon>Pseudomonadati</taxon>
        <taxon>Pseudomonadota</taxon>
        <taxon>Gammaproteobacteria</taxon>
        <taxon>Pseudomonadales</taxon>
        <taxon>Pseudomonadaceae</taxon>
        <taxon>Pseudomonas</taxon>
    </lineage>
</organism>
<dbReference type="EMBL" id="LR700641">
    <property type="protein sequence ID" value="VVM13449.1"/>
    <property type="molecule type" value="Genomic_DNA"/>
</dbReference>
<sequence length="86" mass="9651">MRPSEPSSSNSLRYFVLGVLCVAVVLGVYFVRLNAQVDRAREAANERLTLCRHVESVARSVQPDNPETRDTCVRLNRRLPNSVTPP</sequence>
<reference evidence="1" key="1">
    <citation type="submission" date="2019-09" db="EMBL/GenBank/DDBJ databases">
        <authorList>
            <person name="Chandra G."/>
            <person name="Truman W A."/>
        </authorList>
    </citation>
    <scope>NUCLEOTIDE SEQUENCE</scope>
    <source>
        <strain evidence="1">PS683</strain>
    </source>
</reference>
<name>A0A5E6Q2B4_PSEFL</name>
<accession>A0A5E6Q2B4</accession>
<evidence type="ECO:0000313" key="1">
    <source>
        <dbReference type="EMBL" id="VVM13449.1"/>
    </source>
</evidence>
<dbReference type="AlphaFoldDB" id="A0A5E6Q2B4"/>
<proteinExistence type="predicted"/>
<gene>
    <name evidence="1" type="ORF">PS683_01743</name>
</gene>